<name>A0A4Y7PJQ6_9AGAM</name>
<evidence type="ECO:0000313" key="3">
    <source>
        <dbReference type="Proteomes" id="UP000294933"/>
    </source>
</evidence>
<feature type="compositionally biased region" description="Low complexity" evidence="1">
    <location>
        <begin position="76"/>
        <end position="86"/>
    </location>
</feature>
<dbReference type="VEuPathDB" id="FungiDB:BD410DRAFT_138952"/>
<sequence>MDPALLPGKPTKNVYSIDSSQVNAGGFGFLADRSDVGGKASKGHRSIAIKKPFTPTALLHALNALPWKKEPDAPKPTKTPAPRAIAQDTEAEPTEPATSTVVALQKRIIQPPTPLRVSQIPVQRYLRGHTGRRRGHPLVGHYFRQLALNLLKKHPSIPSQRKA</sequence>
<evidence type="ECO:0000256" key="1">
    <source>
        <dbReference type="SAM" id="MobiDB-lite"/>
    </source>
</evidence>
<dbReference type="Proteomes" id="UP000294933">
    <property type="component" value="Unassembled WGS sequence"/>
</dbReference>
<evidence type="ECO:0000313" key="2">
    <source>
        <dbReference type="EMBL" id="TDL15082.1"/>
    </source>
</evidence>
<proteinExistence type="predicted"/>
<dbReference type="STRING" id="50990.A0A4Y7PJQ6"/>
<dbReference type="AlphaFoldDB" id="A0A4Y7PJQ6"/>
<keyword evidence="3" id="KW-1185">Reference proteome</keyword>
<feature type="region of interest" description="Disordered" evidence="1">
    <location>
        <begin position="66"/>
        <end position="99"/>
    </location>
</feature>
<gene>
    <name evidence="2" type="ORF">BD410DRAFT_138952</name>
</gene>
<dbReference type="EMBL" id="ML170291">
    <property type="protein sequence ID" value="TDL15082.1"/>
    <property type="molecule type" value="Genomic_DNA"/>
</dbReference>
<protein>
    <submittedName>
        <fullName evidence="2">Uncharacterized protein</fullName>
    </submittedName>
</protein>
<dbReference type="OrthoDB" id="3325899at2759"/>
<accession>A0A4Y7PJQ6</accession>
<organism evidence="2 3">
    <name type="scientific">Rickenella mellea</name>
    <dbReference type="NCBI Taxonomy" id="50990"/>
    <lineage>
        <taxon>Eukaryota</taxon>
        <taxon>Fungi</taxon>
        <taxon>Dikarya</taxon>
        <taxon>Basidiomycota</taxon>
        <taxon>Agaricomycotina</taxon>
        <taxon>Agaricomycetes</taxon>
        <taxon>Hymenochaetales</taxon>
        <taxon>Rickenellaceae</taxon>
        <taxon>Rickenella</taxon>
    </lineage>
</organism>
<reference evidence="2 3" key="1">
    <citation type="submission" date="2018-06" db="EMBL/GenBank/DDBJ databases">
        <title>A transcriptomic atlas of mushroom development highlights an independent origin of complex multicellularity.</title>
        <authorList>
            <consortium name="DOE Joint Genome Institute"/>
            <person name="Krizsan K."/>
            <person name="Almasi E."/>
            <person name="Merenyi Z."/>
            <person name="Sahu N."/>
            <person name="Viragh M."/>
            <person name="Koszo T."/>
            <person name="Mondo S."/>
            <person name="Kiss B."/>
            <person name="Balint B."/>
            <person name="Kues U."/>
            <person name="Barry K."/>
            <person name="Hegedus J.C."/>
            <person name="Henrissat B."/>
            <person name="Johnson J."/>
            <person name="Lipzen A."/>
            <person name="Ohm R."/>
            <person name="Nagy I."/>
            <person name="Pangilinan J."/>
            <person name="Yan J."/>
            <person name="Xiong Y."/>
            <person name="Grigoriev I.V."/>
            <person name="Hibbett D.S."/>
            <person name="Nagy L.G."/>
        </authorList>
    </citation>
    <scope>NUCLEOTIDE SEQUENCE [LARGE SCALE GENOMIC DNA]</scope>
    <source>
        <strain evidence="2 3">SZMC22713</strain>
    </source>
</reference>